<dbReference type="EMBL" id="JAOSLC020000003">
    <property type="protein sequence ID" value="MDD7914105.1"/>
    <property type="molecule type" value="Genomic_DNA"/>
</dbReference>
<reference evidence="1" key="1">
    <citation type="submission" date="2023-02" db="EMBL/GenBank/DDBJ databases">
        <title>Polaribacter ponticola sp. nov., isolated from seawater.</title>
        <authorList>
            <person name="Baek J.H."/>
            <person name="Kim J.M."/>
            <person name="Choi D.G."/>
            <person name="Jeon C.O."/>
        </authorList>
    </citation>
    <scope>NUCLEOTIDE SEQUENCE</scope>
    <source>
        <strain evidence="1">MSW5</strain>
    </source>
</reference>
<evidence type="ECO:0000313" key="2">
    <source>
        <dbReference type="Proteomes" id="UP001151478"/>
    </source>
</evidence>
<sequence>MSAFKNINLFIYLFIYLWKTHKYWLQYNISKNKLVKLITFIDEDGYYFDAVHFTDVVHQYPINGMGIYGCYGKITNRYGFCSMNIIQSKKMGIAVDPRN</sequence>
<accession>A0ABT5S7M5</accession>
<protein>
    <submittedName>
        <fullName evidence="1">Uncharacterized protein</fullName>
    </submittedName>
</protein>
<name>A0ABT5S7M5_9FLAO</name>
<dbReference type="RefSeq" id="WP_265724758.1">
    <property type="nucleotide sequence ID" value="NZ_JAOSLC020000003.1"/>
</dbReference>
<keyword evidence="2" id="KW-1185">Reference proteome</keyword>
<evidence type="ECO:0000313" key="1">
    <source>
        <dbReference type="EMBL" id="MDD7914105.1"/>
    </source>
</evidence>
<organism evidence="1 2">
    <name type="scientific">Polaribacter ponticola</name>
    <dbReference type="NCBI Taxonomy" id="2978475"/>
    <lineage>
        <taxon>Bacteria</taxon>
        <taxon>Pseudomonadati</taxon>
        <taxon>Bacteroidota</taxon>
        <taxon>Flavobacteriia</taxon>
        <taxon>Flavobacteriales</taxon>
        <taxon>Flavobacteriaceae</taxon>
    </lineage>
</organism>
<comment type="caution">
    <text evidence="1">The sequence shown here is derived from an EMBL/GenBank/DDBJ whole genome shotgun (WGS) entry which is preliminary data.</text>
</comment>
<proteinExistence type="predicted"/>
<dbReference type="Proteomes" id="UP001151478">
    <property type="component" value="Unassembled WGS sequence"/>
</dbReference>
<gene>
    <name evidence="1" type="ORF">N5A56_006565</name>
</gene>